<name>A0A1X7VR62_AMPQE</name>
<proteinExistence type="predicted"/>
<evidence type="ECO:0008006" key="2">
    <source>
        <dbReference type="Google" id="ProtNLM"/>
    </source>
</evidence>
<sequence length="131" mass="15391">DFVNIVILLRGVLGKVDQDYVKKEYQMRRAPYYHILLWITNALVVGIDCPEVSSFIQDRISCHLPDSIMLPDLNFWVTKYQMHKCSIYCTRKIIFGKTYVSRCRFNFARPVQDSICINDVENSLKSCIKIY</sequence>
<dbReference type="InParanoid" id="A0A1X7VR62"/>
<accession>A0A1X7VR62</accession>
<dbReference type="EnsemblMetazoa" id="Aqu2.1.42389_001">
    <property type="protein sequence ID" value="Aqu2.1.42389_001"/>
    <property type="gene ID" value="Aqu2.1.42389"/>
</dbReference>
<evidence type="ECO:0000313" key="1">
    <source>
        <dbReference type="EnsemblMetazoa" id="Aqu2.1.42389_001"/>
    </source>
</evidence>
<protein>
    <recommendedName>
        <fullName evidence="2">Helitron helicase-like domain-containing protein</fullName>
    </recommendedName>
</protein>
<reference evidence="1" key="1">
    <citation type="submission" date="2017-05" db="UniProtKB">
        <authorList>
            <consortium name="EnsemblMetazoa"/>
        </authorList>
    </citation>
    <scope>IDENTIFICATION</scope>
</reference>
<organism evidence="1">
    <name type="scientific">Amphimedon queenslandica</name>
    <name type="common">Sponge</name>
    <dbReference type="NCBI Taxonomy" id="400682"/>
    <lineage>
        <taxon>Eukaryota</taxon>
        <taxon>Metazoa</taxon>
        <taxon>Porifera</taxon>
        <taxon>Demospongiae</taxon>
        <taxon>Heteroscleromorpha</taxon>
        <taxon>Haplosclerida</taxon>
        <taxon>Niphatidae</taxon>
        <taxon>Amphimedon</taxon>
    </lineage>
</organism>
<dbReference type="AlphaFoldDB" id="A0A1X7VR62"/>